<dbReference type="Proteomes" id="UP000823641">
    <property type="component" value="Unassembled WGS sequence"/>
</dbReference>
<protein>
    <recommendedName>
        <fullName evidence="3">Tetratricopeptide repeat protein</fullName>
    </recommendedName>
</protein>
<reference evidence="1" key="1">
    <citation type="submission" date="2020-10" db="EMBL/GenBank/DDBJ databases">
        <authorList>
            <person name="Gilroy R."/>
        </authorList>
    </citation>
    <scope>NUCLEOTIDE SEQUENCE</scope>
    <source>
        <strain evidence="1">G3-3990</strain>
    </source>
</reference>
<evidence type="ECO:0000313" key="1">
    <source>
        <dbReference type="EMBL" id="MBO8460851.1"/>
    </source>
</evidence>
<evidence type="ECO:0000313" key="2">
    <source>
        <dbReference type="Proteomes" id="UP000823641"/>
    </source>
</evidence>
<evidence type="ECO:0008006" key="3">
    <source>
        <dbReference type="Google" id="ProtNLM"/>
    </source>
</evidence>
<comment type="caution">
    <text evidence="1">The sequence shown here is derived from an EMBL/GenBank/DDBJ whole genome shotgun (WGS) entry which is preliminary data.</text>
</comment>
<dbReference type="AlphaFoldDB" id="A0A9D9HVF8"/>
<proteinExistence type="predicted"/>
<organism evidence="1 2">
    <name type="scientific">Candidatus Gallipaludibacter merdavium</name>
    <dbReference type="NCBI Taxonomy" id="2840839"/>
    <lineage>
        <taxon>Bacteria</taxon>
        <taxon>Pseudomonadati</taxon>
        <taxon>Bacteroidota</taxon>
        <taxon>Bacteroidia</taxon>
        <taxon>Bacteroidales</taxon>
        <taxon>Candidatus Gallipaludibacter</taxon>
    </lineage>
</organism>
<dbReference type="SUPFAM" id="SSF48452">
    <property type="entry name" value="TPR-like"/>
    <property type="match status" value="1"/>
</dbReference>
<reference evidence="1" key="2">
    <citation type="journal article" date="2021" name="PeerJ">
        <title>Extensive microbial diversity within the chicken gut microbiome revealed by metagenomics and culture.</title>
        <authorList>
            <person name="Gilroy R."/>
            <person name="Ravi A."/>
            <person name="Getino M."/>
            <person name="Pursley I."/>
            <person name="Horton D.L."/>
            <person name="Alikhan N.F."/>
            <person name="Baker D."/>
            <person name="Gharbi K."/>
            <person name="Hall N."/>
            <person name="Watson M."/>
            <person name="Adriaenssens E.M."/>
            <person name="Foster-Nyarko E."/>
            <person name="Jarju S."/>
            <person name="Secka A."/>
            <person name="Antonio M."/>
            <person name="Oren A."/>
            <person name="Chaudhuri R.R."/>
            <person name="La Ragione R."/>
            <person name="Hildebrand F."/>
            <person name="Pallen M.J."/>
        </authorList>
    </citation>
    <scope>NUCLEOTIDE SEQUENCE</scope>
    <source>
        <strain evidence="1">G3-3990</strain>
    </source>
</reference>
<accession>A0A9D9HVF8</accession>
<gene>
    <name evidence="1" type="ORF">IAA73_11065</name>
</gene>
<dbReference type="Gene3D" id="1.25.40.10">
    <property type="entry name" value="Tetratricopeptide repeat domain"/>
    <property type="match status" value="1"/>
</dbReference>
<name>A0A9D9HVF8_9BACT</name>
<dbReference type="EMBL" id="JADIMG010000101">
    <property type="protein sequence ID" value="MBO8460851.1"/>
    <property type="molecule type" value="Genomic_DNA"/>
</dbReference>
<dbReference type="InterPro" id="IPR011990">
    <property type="entry name" value="TPR-like_helical_dom_sf"/>
</dbReference>
<sequence>MSKNLKCTMGWLLLFVLTVKPGRILGQDLYEAYLAGDMSVWGAYIADMEGQDCLTLDEVARVTNYEYGYIAWCIDEKRIDEAKRRLDVFISHIDYLEKKGYSPSMVAVYRSSVCAYQLSLYKKKFLQMAKEALDYANQAIELDEKNPIALTLQGNVKMHMPAMLGGSDAKALEFFLESETLMRNAGKVDDWNFRSLQLCIAQCYEKVEGKKRAARYCEEVLKEVPNFVYLRDVYYKKLIE</sequence>